<feature type="region of interest" description="Disordered" evidence="1">
    <location>
        <begin position="1"/>
        <end position="53"/>
    </location>
</feature>
<feature type="compositionally biased region" description="Basic and acidic residues" evidence="1">
    <location>
        <begin position="37"/>
        <end position="53"/>
    </location>
</feature>
<gene>
    <name evidence="2" type="ORF">AKJ41_05695</name>
</gene>
<feature type="compositionally biased region" description="Basic residues" evidence="1">
    <location>
        <begin position="101"/>
        <end position="112"/>
    </location>
</feature>
<evidence type="ECO:0000313" key="3">
    <source>
        <dbReference type="Proteomes" id="UP000070344"/>
    </source>
</evidence>
<evidence type="ECO:0000313" key="2">
    <source>
        <dbReference type="EMBL" id="KXA99271.1"/>
    </source>
</evidence>
<proteinExistence type="predicted"/>
<comment type="caution">
    <text evidence="2">The sequence shown here is derived from an EMBL/GenBank/DDBJ whole genome shotgun (WGS) entry which is preliminary data.</text>
</comment>
<organism evidence="2 3">
    <name type="scientific">candidate division MSBL1 archaeon SCGC-AAA259O05</name>
    <dbReference type="NCBI Taxonomy" id="1698271"/>
    <lineage>
        <taxon>Archaea</taxon>
        <taxon>Methanobacteriati</taxon>
        <taxon>Methanobacteriota</taxon>
        <taxon>candidate division MSBL1</taxon>
    </lineage>
</organism>
<evidence type="ECO:0000256" key="1">
    <source>
        <dbReference type="SAM" id="MobiDB-lite"/>
    </source>
</evidence>
<dbReference type="Proteomes" id="UP000070344">
    <property type="component" value="Unassembled WGS sequence"/>
</dbReference>
<name>A0A133UYM3_9EURY</name>
<keyword evidence="3" id="KW-1185">Reference proteome</keyword>
<sequence>MSYGDNIRRDLERDSEPLKEIQHIGSDYREKRRHLDPRRNERVTRRAGESEATRIRNRELRAGPAWNRCGETVPDPEDLRCAAPSRGAGGRQRNIFPFGSVRRRLRPSNRQS</sequence>
<dbReference type="AlphaFoldDB" id="A0A133UYM3"/>
<accession>A0A133UYM3</accession>
<feature type="region of interest" description="Disordered" evidence="1">
    <location>
        <begin position="83"/>
        <end position="112"/>
    </location>
</feature>
<dbReference type="EMBL" id="LHXV01000098">
    <property type="protein sequence ID" value="KXA99271.1"/>
    <property type="molecule type" value="Genomic_DNA"/>
</dbReference>
<feature type="compositionally biased region" description="Basic and acidic residues" evidence="1">
    <location>
        <begin position="1"/>
        <end position="30"/>
    </location>
</feature>
<reference evidence="2 3" key="1">
    <citation type="journal article" date="2016" name="Sci. Rep.">
        <title>Metabolic traits of an uncultured archaeal lineage -MSBL1- from brine pools of the Red Sea.</title>
        <authorList>
            <person name="Mwirichia R."/>
            <person name="Alam I."/>
            <person name="Rashid M."/>
            <person name="Vinu M."/>
            <person name="Ba-Alawi W."/>
            <person name="Anthony Kamau A."/>
            <person name="Kamanda Ngugi D."/>
            <person name="Goker M."/>
            <person name="Klenk H.P."/>
            <person name="Bajic V."/>
            <person name="Stingl U."/>
        </authorList>
    </citation>
    <scope>NUCLEOTIDE SEQUENCE [LARGE SCALE GENOMIC DNA]</scope>
    <source>
        <strain evidence="2">SCGC-AAA259O05</strain>
    </source>
</reference>
<protein>
    <submittedName>
        <fullName evidence="2">Uncharacterized protein</fullName>
    </submittedName>
</protein>